<gene>
    <name evidence="1" type="ORF">SAMN06265350_10757</name>
</gene>
<dbReference type="RefSeq" id="WP_142604248.1">
    <property type="nucleotide sequence ID" value="NZ_FXSZ01000007.1"/>
</dbReference>
<protein>
    <submittedName>
        <fullName evidence="1">Uncharacterized protein</fullName>
    </submittedName>
</protein>
<dbReference type="AlphaFoldDB" id="A0A521DJL2"/>
<keyword evidence="2" id="KW-1185">Reference proteome</keyword>
<reference evidence="1 2" key="1">
    <citation type="submission" date="2017-05" db="EMBL/GenBank/DDBJ databases">
        <authorList>
            <person name="Varghese N."/>
            <person name="Submissions S."/>
        </authorList>
    </citation>
    <scope>NUCLEOTIDE SEQUENCE [LARGE SCALE GENOMIC DNA]</scope>
    <source>
        <strain evidence="1 2">DSM 21342</strain>
    </source>
</reference>
<organism evidence="1 2">
    <name type="scientific">Solitalea koreensis</name>
    <dbReference type="NCBI Taxonomy" id="543615"/>
    <lineage>
        <taxon>Bacteria</taxon>
        <taxon>Pseudomonadati</taxon>
        <taxon>Bacteroidota</taxon>
        <taxon>Sphingobacteriia</taxon>
        <taxon>Sphingobacteriales</taxon>
        <taxon>Sphingobacteriaceae</taxon>
        <taxon>Solitalea</taxon>
    </lineage>
</organism>
<name>A0A521DJL2_9SPHI</name>
<sequence>MRLNWHLADKPSENKLLWRKYSKNRLMHDSAQDIEVFPVSDKGKKLDRPGGYAQRLIVQ</sequence>
<proteinExistence type="predicted"/>
<dbReference type="Proteomes" id="UP000315971">
    <property type="component" value="Unassembled WGS sequence"/>
</dbReference>
<dbReference type="EMBL" id="FXSZ01000007">
    <property type="protein sequence ID" value="SMO71923.1"/>
    <property type="molecule type" value="Genomic_DNA"/>
</dbReference>
<evidence type="ECO:0000313" key="1">
    <source>
        <dbReference type="EMBL" id="SMO71923.1"/>
    </source>
</evidence>
<evidence type="ECO:0000313" key="2">
    <source>
        <dbReference type="Proteomes" id="UP000315971"/>
    </source>
</evidence>
<accession>A0A521DJL2</accession>